<dbReference type="NCBIfam" id="TIGR01536">
    <property type="entry name" value="asn_synth_AEB"/>
    <property type="match status" value="1"/>
</dbReference>
<evidence type="ECO:0000256" key="8">
    <source>
        <dbReference type="PIRSR" id="PIRSR001589-2"/>
    </source>
</evidence>
<dbReference type="Pfam" id="PF13537">
    <property type="entry name" value="GATase_7"/>
    <property type="match status" value="1"/>
</dbReference>
<feature type="binding site" evidence="8">
    <location>
        <position position="94"/>
    </location>
    <ligand>
        <name>L-glutamine</name>
        <dbReference type="ChEBI" id="CHEBI:58359"/>
    </ligand>
</feature>
<protein>
    <recommendedName>
        <fullName evidence="3">asparagine synthase (glutamine-hydrolyzing)</fullName>
        <ecNumber evidence="3">6.3.5.4</ecNumber>
    </recommendedName>
</protein>
<evidence type="ECO:0000313" key="12">
    <source>
        <dbReference type="Proteomes" id="UP000253426"/>
    </source>
</evidence>
<comment type="caution">
    <text evidence="11">The sequence shown here is derived from an EMBL/GenBank/DDBJ whole genome shotgun (WGS) entry which is preliminary data.</text>
</comment>
<dbReference type="Gene3D" id="3.60.20.10">
    <property type="entry name" value="Glutamine Phosphoribosylpyrophosphate, subunit 1, domain 1"/>
    <property type="match status" value="1"/>
</dbReference>
<dbReference type="SUPFAM" id="SSF52402">
    <property type="entry name" value="Adenine nucleotide alpha hydrolases-like"/>
    <property type="match status" value="1"/>
</dbReference>
<feature type="binding site" evidence="8">
    <location>
        <position position="291"/>
    </location>
    <ligand>
        <name>ATP</name>
        <dbReference type="ChEBI" id="CHEBI:30616"/>
    </ligand>
</feature>
<accession>A0A366HFF0</accession>
<dbReference type="Proteomes" id="UP000253426">
    <property type="component" value="Unassembled WGS sequence"/>
</dbReference>
<sequence length="651" mass="73243">MLDLAGERDAPVDVVRSMARAIFHRGPDEEGFLWRPGLGMASRRLSIVGLADGQQPMSNEDRSVHVVFNGELFDHLEKRAELRDRGHVLTTHCDTEIIPHMWEDHREGMFERLRGQFAIALWDEKKKQLTMGRDRFGIAPLYWSRQGDWLLFASEIKGLLASGMVPARPDRRGIDHVFTFSAMPGPVTCFEGVNCLPPARYLQITKGNRGDNVTIQERAYWKMDFPDAGQERDGDAKTLVDEFEQLMLKAVEKRLRADVPVGSYLSGGVDSSMILALASHVKGKDIHTYTVQVDEPGLDELDAASMVAKHIGTAPPIVQKFRTEDALSTYPSLIRAAECPVIDTSCASLLQLAHKVHSNGQKVVLTGEGADEWLIGYPWYKISKALGFLDKIPGVELSDNVRRAFLRMSNVPNFPAQVRRDIEKVIGGTNPWIDSYGVLCVSKLRFYSPDMLAQMDATAPWAMLDMDLDRATQWHPLNRGVWMAGRVNLAGHLLQAKGDRVAMHSSVEVRYPFLDEDVFDFTAKLHPRWKLRGFRDKHLLRLLAERWVPPFVYKRGKVIFRAPLDSFHLEPEPAFVAQLLSEESLQRTGYFDAQAVRHWRKAYTSMRAGSLPRLSIEMGLAAVVATQLWHHLYIDGSLCELPTVGSAPAAT</sequence>
<proteinExistence type="inferred from homology"/>
<comment type="similarity">
    <text evidence="2">Belongs to the asparagine synthetase family.</text>
</comment>
<evidence type="ECO:0000256" key="1">
    <source>
        <dbReference type="ARBA" id="ARBA00005187"/>
    </source>
</evidence>
<dbReference type="InterPro" id="IPR006426">
    <property type="entry name" value="Asn_synth_AEB"/>
</dbReference>
<feature type="domain" description="Glutamine amidotransferase type-2" evidence="10">
    <location>
        <begin position="1"/>
        <end position="207"/>
    </location>
</feature>
<gene>
    <name evidence="11" type="ORF">DES53_107115</name>
</gene>
<dbReference type="Gene3D" id="3.40.50.620">
    <property type="entry name" value="HUPs"/>
    <property type="match status" value="1"/>
</dbReference>
<dbReference type="GO" id="GO:0005829">
    <property type="term" value="C:cytosol"/>
    <property type="evidence" value="ECO:0007669"/>
    <property type="project" value="TreeGrafter"/>
</dbReference>
<dbReference type="AlphaFoldDB" id="A0A366HFF0"/>
<dbReference type="PROSITE" id="PS51278">
    <property type="entry name" value="GATASE_TYPE_2"/>
    <property type="match status" value="1"/>
</dbReference>
<dbReference type="GO" id="GO:0005524">
    <property type="term" value="F:ATP binding"/>
    <property type="evidence" value="ECO:0007669"/>
    <property type="project" value="UniProtKB-KW"/>
</dbReference>
<dbReference type="EMBL" id="QNRR01000007">
    <property type="protein sequence ID" value="RBP41284.1"/>
    <property type="molecule type" value="Genomic_DNA"/>
</dbReference>
<dbReference type="PANTHER" id="PTHR43284:SF1">
    <property type="entry name" value="ASPARAGINE SYNTHETASE"/>
    <property type="match status" value="1"/>
</dbReference>
<keyword evidence="12" id="KW-1185">Reference proteome</keyword>
<keyword evidence="5 8" id="KW-0067">ATP-binding</keyword>
<dbReference type="GO" id="GO:0004066">
    <property type="term" value="F:asparagine synthase (glutamine-hydrolyzing) activity"/>
    <property type="evidence" value="ECO:0007669"/>
    <property type="project" value="UniProtKB-EC"/>
</dbReference>
<dbReference type="SUPFAM" id="SSF56235">
    <property type="entry name" value="N-terminal nucleophile aminohydrolases (Ntn hydrolases)"/>
    <property type="match status" value="1"/>
</dbReference>
<dbReference type="InterPro" id="IPR001962">
    <property type="entry name" value="Asn_synthase"/>
</dbReference>
<evidence type="ECO:0000256" key="6">
    <source>
        <dbReference type="ARBA" id="ARBA00022962"/>
    </source>
</evidence>
<dbReference type="Pfam" id="PF00733">
    <property type="entry name" value="Asn_synthase"/>
    <property type="match status" value="1"/>
</dbReference>
<keyword evidence="4 8" id="KW-0547">Nucleotide-binding</keyword>
<feature type="site" description="Important for beta-aspartyl-AMP intermediate formation" evidence="9">
    <location>
        <position position="368"/>
    </location>
</feature>
<evidence type="ECO:0000256" key="3">
    <source>
        <dbReference type="ARBA" id="ARBA00012737"/>
    </source>
</evidence>
<comment type="pathway">
    <text evidence="1">Amino-acid biosynthesis; L-asparagine biosynthesis; L-asparagine from L-aspartate (L-Gln route): step 1/1.</text>
</comment>
<dbReference type="PANTHER" id="PTHR43284">
    <property type="entry name" value="ASPARAGINE SYNTHETASE (GLUTAMINE-HYDROLYZING)"/>
    <property type="match status" value="1"/>
</dbReference>
<evidence type="ECO:0000256" key="9">
    <source>
        <dbReference type="PIRSR" id="PIRSR001589-3"/>
    </source>
</evidence>
<evidence type="ECO:0000256" key="2">
    <source>
        <dbReference type="ARBA" id="ARBA00005752"/>
    </source>
</evidence>
<evidence type="ECO:0000313" key="11">
    <source>
        <dbReference type="EMBL" id="RBP41284.1"/>
    </source>
</evidence>
<evidence type="ECO:0000259" key="10">
    <source>
        <dbReference type="PROSITE" id="PS51278"/>
    </source>
</evidence>
<dbReference type="PIRSF" id="PIRSF001589">
    <property type="entry name" value="Asn_synthetase_glu-h"/>
    <property type="match status" value="1"/>
</dbReference>
<dbReference type="InterPro" id="IPR017932">
    <property type="entry name" value="GATase_2_dom"/>
</dbReference>
<dbReference type="EC" id="6.3.5.4" evidence="3"/>
<dbReference type="GO" id="GO:0006529">
    <property type="term" value="P:asparagine biosynthetic process"/>
    <property type="evidence" value="ECO:0007669"/>
    <property type="project" value="InterPro"/>
</dbReference>
<dbReference type="InterPro" id="IPR051786">
    <property type="entry name" value="ASN_synthetase/amidase"/>
</dbReference>
<reference evidence="11 12" key="1">
    <citation type="submission" date="2018-06" db="EMBL/GenBank/DDBJ databases">
        <title>Genomic Encyclopedia of Type Strains, Phase IV (KMG-IV): sequencing the most valuable type-strain genomes for metagenomic binning, comparative biology and taxonomic classification.</title>
        <authorList>
            <person name="Goeker M."/>
        </authorList>
    </citation>
    <scope>NUCLEOTIDE SEQUENCE [LARGE SCALE GENOMIC DNA]</scope>
    <source>
        <strain evidence="11 12">DSM 25532</strain>
    </source>
</reference>
<evidence type="ECO:0000256" key="4">
    <source>
        <dbReference type="ARBA" id="ARBA00022741"/>
    </source>
</evidence>
<evidence type="ECO:0000256" key="7">
    <source>
        <dbReference type="ARBA" id="ARBA00048741"/>
    </source>
</evidence>
<comment type="catalytic activity">
    <reaction evidence="7">
        <text>L-aspartate + L-glutamine + ATP + H2O = L-asparagine + L-glutamate + AMP + diphosphate + H(+)</text>
        <dbReference type="Rhea" id="RHEA:12228"/>
        <dbReference type="ChEBI" id="CHEBI:15377"/>
        <dbReference type="ChEBI" id="CHEBI:15378"/>
        <dbReference type="ChEBI" id="CHEBI:29985"/>
        <dbReference type="ChEBI" id="CHEBI:29991"/>
        <dbReference type="ChEBI" id="CHEBI:30616"/>
        <dbReference type="ChEBI" id="CHEBI:33019"/>
        <dbReference type="ChEBI" id="CHEBI:58048"/>
        <dbReference type="ChEBI" id="CHEBI:58359"/>
        <dbReference type="ChEBI" id="CHEBI:456215"/>
        <dbReference type="EC" id="6.3.5.4"/>
    </reaction>
</comment>
<dbReference type="InterPro" id="IPR033738">
    <property type="entry name" value="AsnB_N"/>
</dbReference>
<dbReference type="CDD" id="cd00712">
    <property type="entry name" value="AsnB"/>
    <property type="match status" value="1"/>
</dbReference>
<evidence type="ECO:0000256" key="5">
    <source>
        <dbReference type="ARBA" id="ARBA00022840"/>
    </source>
</evidence>
<dbReference type="InterPro" id="IPR029055">
    <property type="entry name" value="Ntn_hydrolases_N"/>
</dbReference>
<name>A0A366HFF0_9BACT</name>
<dbReference type="CDD" id="cd01991">
    <property type="entry name" value="Asn_synthase_B_C"/>
    <property type="match status" value="1"/>
</dbReference>
<organism evidence="11 12">
    <name type="scientific">Roseimicrobium gellanilyticum</name>
    <dbReference type="NCBI Taxonomy" id="748857"/>
    <lineage>
        <taxon>Bacteria</taxon>
        <taxon>Pseudomonadati</taxon>
        <taxon>Verrucomicrobiota</taxon>
        <taxon>Verrucomicrobiia</taxon>
        <taxon>Verrucomicrobiales</taxon>
        <taxon>Verrucomicrobiaceae</taxon>
        <taxon>Roseimicrobium</taxon>
    </lineage>
</organism>
<keyword evidence="6" id="KW-0315">Glutamine amidotransferase</keyword>
<dbReference type="InterPro" id="IPR014729">
    <property type="entry name" value="Rossmann-like_a/b/a_fold"/>
</dbReference>